<organism evidence="1 2">
    <name type="scientific">Mucilaginibacter robiniae</name>
    <dbReference type="NCBI Taxonomy" id="2728022"/>
    <lineage>
        <taxon>Bacteria</taxon>
        <taxon>Pseudomonadati</taxon>
        <taxon>Bacteroidota</taxon>
        <taxon>Sphingobacteriia</taxon>
        <taxon>Sphingobacteriales</taxon>
        <taxon>Sphingobacteriaceae</taxon>
        <taxon>Mucilaginibacter</taxon>
    </lineage>
</organism>
<dbReference type="AlphaFoldDB" id="A0A7L5DVK1"/>
<protein>
    <submittedName>
        <fullName evidence="1">Uncharacterized protein</fullName>
    </submittedName>
</protein>
<dbReference type="RefSeq" id="WP_169605768.1">
    <property type="nucleotide sequence ID" value="NZ_CP051682.1"/>
</dbReference>
<accession>A0A7L5DVK1</accession>
<gene>
    <name evidence="1" type="ORF">HH214_02105</name>
</gene>
<dbReference type="Proteomes" id="UP000503278">
    <property type="component" value="Chromosome"/>
</dbReference>
<evidence type="ECO:0000313" key="2">
    <source>
        <dbReference type="Proteomes" id="UP000503278"/>
    </source>
</evidence>
<sequence>MAEAKGEYLQRELATKKIFYYRDPSEKIDQLSREVYITKDEEVHYPRGFEKDKPKYKTIKRFIYKGFKGSIPVGVIKASNFGYGFTKTLNPFAFYINDSYEIEEVVIEKDGKVDIDIIRKKLYLNQQTLANLNTIFRSIYSKHRTEVNFTLQLSLSEIFPSQVSKPSKTYLPNALASSLATWGNKYAGSNI</sequence>
<keyword evidence="2" id="KW-1185">Reference proteome</keyword>
<dbReference type="EMBL" id="CP051682">
    <property type="protein sequence ID" value="QJD94751.1"/>
    <property type="molecule type" value="Genomic_DNA"/>
</dbReference>
<dbReference type="KEGG" id="mrob:HH214_02105"/>
<name>A0A7L5DVK1_9SPHI</name>
<proteinExistence type="predicted"/>
<reference evidence="1 2" key="1">
    <citation type="submission" date="2020-04" db="EMBL/GenBank/DDBJ databases">
        <title>Genome sequencing of novel species.</title>
        <authorList>
            <person name="Heo J."/>
            <person name="Kim S.-J."/>
            <person name="Kim J.-S."/>
            <person name="Hong S.-B."/>
            <person name="Kwon S.-W."/>
        </authorList>
    </citation>
    <scope>NUCLEOTIDE SEQUENCE [LARGE SCALE GENOMIC DNA]</scope>
    <source>
        <strain evidence="1 2">F39-2</strain>
    </source>
</reference>
<evidence type="ECO:0000313" key="1">
    <source>
        <dbReference type="EMBL" id="QJD94751.1"/>
    </source>
</evidence>